<dbReference type="InterPro" id="IPR012839">
    <property type="entry name" value="Organic_radical_activase"/>
</dbReference>
<dbReference type="GO" id="GO:0051539">
    <property type="term" value="F:4 iron, 4 sulfur cluster binding"/>
    <property type="evidence" value="ECO:0007669"/>
    <property type="project" value="UniProtKB-KW"/>
</dbReference>
<reference evidence="12 13" key="1">
    <citation type="journal article" date="2015" name="Genome Announc.">
        <title>Expanding the biotechnology potential of lactobacilli through comparative genomics of 213 strains and associated genera.</title>
        <authorList>
            <person name="Sun Z."/>
            <person name="Harris H.M."/>
            <person name="McCann A."/>
            <person name="Guo C."/>
            <person name="Argimon S."/>
            <person name="Zhang W."/>
            <person name="Yang X."/>
            <person name="Jeffery I.B."/>
            <person name="Cooney J.C."/>
            <person name="Kagawa T.F."/>
            <person name="Liu W."/>
            <person name="Song Y."/>
            <person name="Salvetti E."/>
            <person name="Wrobel A."/>
            <person name="Rasinkangas P."/>
            <person name="Parkhill J."/>
            <person name="Rea M.C."/>
            <person name="O'Sullivan O."/>
            <person name="Ritari J."/>
            <person name="Douillard F.P."/>
            <person name="Paul Ross R."/>
            <person name="Yang R."/>
            <person name="Briner A.E."/>
            <person name="Felis G.E."/>
            <person name="de Vos W.M."/>
            <person name="Barrangou R."/>
            <person name="Klaenhammer T.R."/>
            <person name="Caufield P.W."/>
            <person name="Cui Y."/>
            <person name="Zhang H."/>
            <person name="O'Toole P.W."/>
        </authorList>
    </citation>
    <scope>NUCLEOTIDE SEQUENCE [LARGE SCALE GENOMIC DNA]</scope>
    <source>
        <strain evidence="10 13">ATCC BAA-66</strain>
        <strain evidence="11 12">DSM 13344</strain>
    </source>
</reference>
<evidence type="ECO:0000256" key="2">
    <source>
        <dbReference type="ARBA" id="ARBA00009777"/>
    </source>
</evidence>
<dbReference type="EMBL" id="JQAZ01000006">
    <property type="protein sequence ID" value="KRN30563.1"/>
    <property type="molecule type" value="Genomic_DNA"/>
</dbReference>
<dbReference type="GO" id="GO:0016491">
    <property type="term" value="F:oxidoreductase activity"/>
    <property type="evidence" value="ECO:0007669"/>
    <property type="project" value="UniProtKB-KW"/>
</dbReference>
<evidence type="ECO:0000256" key="6">
    <source>
        <dbReference type="ARBA" id="ARBA00023002"/>
    </source>
</evidence>
<evidence type="ECO:0000313" key="13">
    <source>
        <dbReference type="Proteomes" id="UP000051751"/>
    </source>
</evidence>
<dbReference type="SFLD" id="SFLDG01066">
    <property type="entry name" value="organic_radical-activating_enz"/>
    <property type="match status" value="1"/>
</dbReference>
<evidence type="ECO:0000256" key="4">
    <source>
        <dbReference type="ARBA" id="ARBA00022691"/>
    </source>
</evidence>
<dbReference type="Proteomes" id="UP000051645">
    <property type="component" value="Unassembled WGS sequence"/>
</dbReference>
<dbReference type="SUPFAM" id="SSF102114">
    <property type="entry name" value="Radical SAM enzymes"/>
    <property type="match status" value="1"/>
</dbReference>
<dbReference type="InterPro" id="IPR013785">
    <property type="entry name" value="Aldolase_TIM"/>
</dbReference>
<sequence length="270" mass="30480">MSLKTKPEKKTAPKALIFNIQKFSLNDGPGIRTVVFFKGCPLRCKWCSNPESQSGRQEEMFDESTQKNITVGEYKTIPEVMKVILQDKDFYEESGGGVTFSGGEVLFQAPFAIELAKAIHAEGISVACETTGFARPKIFKAFMDQMDFMYYDCKQWDSQRHQLGTGGRNELILQNLATAVAAKKDMLVRIPVIPGFNYTLEDADHFGQLFTQMGIDKVELLPFHQFGLKKYQNLHREYALKDVKQLTADDLEDYKNIIASYGVGTTVNGW</sequence>
<name>A0A0R2FI76_9LACO</name>
<dbReference type="GO" id="GO:0016740">
    <property type="term" value="F:transferase activity"/>
    <property type="evidence" value="ECO:0007669"/>
    <property type="project" value="UniProtKB-KW"/>
</dbReference>
<evidence type="ECO:0000256" key="3">
    <source>
        <dbReference type="ARBA" id="ARBA00022485"/>
    </source>
</evidence>
<dbReference type="OrthoDB" id="9782387at2"/>
<keyword evidence="8" id="KW-0411">Iron-sulfur</keyword>
<dbReference type="SFLD" id="SFLDS00029">
    <property type="entry name" value="Radical_SAM"/>
    <property type="match status" value="1"/>
</dbReference>
<keyword evidence="7" id="KW-0408">Iron</keyword>
<evidence type="ECO:0000313" key="12">
    <source>
        <dbReference type="Proteomes" id="UP000051645"/>
    </source>
</evidence>
<dbReference type="EMBL" id="JQAT01000005">
    <property type="protein sequence ID" value="KRN27966.1"/>
    <property type="molecule type" value="Genomic_DNA"/>
</dbReference>
<dbReference type="NCBIfam" id="TIGR02494">
    <property type="entry name" value="PFLE_PFLC"/>
    <property type="match status" value="1"/>
</dbReference>
<dbReference type="STRING" id="81857.IV38_GL001807"/>
<dbReference type="PIRSF" id="PIRSF000371">
    <property type="entry name" value="PFL_act_enz"/>
    <property type="match status" value="1"/>
</dbReference>
<evidence type="ECO:0000256" key="8">
    <source>
        <dbReference type="ARBA" id="ARBA00023014"/>
    </source>
</evidence>
<dbReference type="InterPro" id="IPR001989">
    <property type="entry name" value="Radical_activat_CS"/>
</dbReference>
<evidence type="ECO:0000313" key="10">
    <source>
        <dbReference type="EMBL" id="KRN27966.1"/>
    </source>
</evidence>
<keyword evidence="12" id="KW-1185">Reference proteome</keyword>
<feature type="domain" description="Radical SAM core" evidence="9">
    <location>
        <begin position="26"/>
        <end position="264"/>
    </location>
</feature>
<proteinExistence type="inferred from homology"/>
<evidence type="ECO:0000313" key="11">
    <source>
        <dbReference type="EMBL" id="KRN30563.1"/>
    </source>
</evidence>
<dbReference type="GO" id="GO:0046872">
    <property type="term" value="F:metal ion binding"/>
    <property type="evidence" value="ECO:0007669"/>
    <property type="project" value="UniProtKB-KW"/>
</dbReference>
<dbReference type="Pfam" id="PF04055">
    <property type="entry name" value="Radical_SAM"/>
    <property type="match status" value="1"/>
</dbReference>
<comment type="cofactor">
    <cofactor evidence="1">
        <name>[4Fe-4S] cluster</name>
        <dbReference type="ChEBI" id="CHEBI:49883"/>
    </cofactor>
</comment>
<evidence type="ECO:0000256" key="7">
    <source>
        <dbReference type="ARBA" id="ARBA00023004"/>
    </source>
</evidence>
<dbReference type="Proteomes" id="UP000051751">
    <property type="component" value="Unassembled WGS sequence"/>
</dbReference>
<dbReference type="Gene3D" id="3.20.20.70">
    <property type="entry name" value="Aldolase class I"/>
    <property type="match status" value="1"/>
</dbReference>
<dbReference type="InterPro" id="IPR034457">
    <property type="entry name" value="Organic_radical-activating"/>
</dbReference>
<comment type="caution">
    <text evidence="10">The sequence shown here is derived from an EMBL/GenBank/DDBJ whole genome shotgun (WGS) entry which is preliminary data.</text>
</comment>
<keyword evidence="4" id="KW-0949">S-adenosyl-L-methionine</keyword>
<keyword evidence="5" id="KW-0479">Metal-binding</keyword>
<dbReference type="PROSITE" id="PS01087">
    <property type="entry name" value="RADICAL_ACTIVATING"/>
    <property type="match status" value="1"/>
</dbReference>
<dbReference type="InterPro" id="IPR007197">
    <property type="entry name" value="rSAM"/>
</dbReference>
<keyword evidence="3" id="KW-0004">4Fe-4S</keyword>
<comment type="similarity">
    <text evidence="2">Belongs to the organic radical-activating enzymes family.</text>
</comment>
<protein>
    <submittedName>
        <fullName evidence="10">Formate acetyltransferase activating enzyme</fullName>
    </submittedName>
</protein>
<evidence type="ECO:0000256" key="1">
    <source>
        <dbReference type="ARBA" id="ARBA00001966"/>
    </source>
</evidence>
<dbReference type="PROSITE" id="PS51918">
    <property type="entry name" value="RADICAL_SAM"/>
    <property type="match status" value="1"/>
</dbReference>
<gene>
    <name evidence="10" type="ORF">IV38_GL001807</name>
    <name evidence="11" type="ORF">IV40_GL001749</name>
</gene>
<dbReference type="PANTHER" id="PTHR30352:SF4">
    <property type="entry name" value="PYRUVATE FORMATE-LYASE 2-ACTIVATING ENZYME"/>
    <property type="match status" value="1"/>
</dbReference>
<accession>A0A0R2FI76</accession>
<dbReference type="PATRIC" id="fig|81857.3.peg.1823"/>
<evidence type="ECO:0000259" key="9">
    <source>
        <dbReference type="PROSITE" id="PS51918"/>
    </source>
</evidence>
<keyword evidence="10" id="KW-0808">Transferase</keyword>
<organism evidence="10 13">
    <name type="scientific">Lactobacillus selangorensis</name>
    <dbReference type="NCBI Taxonomy" id="81857"/>
    <lineage>
        <taxon>Bacteria</taxon>
        <taxon>Bacillati</taxon>
        <taxon>Bacillota</taxon>
        <taxon>Bacilli</taxon>
        <taxon>Lactobacillales</taxon>
        <taxon>Lactobacillaceae</taxon>
        <taxon>Lactobacillus</taxon>
    </lineage>
</organism>
<dbReference type="PANTHER" id="PTHR30352">
    <property type="entry name" value="PYRUVATE FORMATE-LYASE-ACTIVATING ENZYME"/>
    <property type="match status" value="1"/>
</dbReference>
<dbReference type="InterPro" id="IPR058240">
    <property type="entry name" value="rSAM_sf"/>
</dbReference>
<dbReference type="CDD" id="cd01335">
    <property type="entry name" value="Radical_SAM"/>
    <property type="match status" value="1"/>
</dbReference>
<dbReference type="AlphaFoldDB" id="A0A0R2FI76"/>
<evidence type="ECO:0000256" key="5">
    <source>
        <dbReference type="ARBA" id="ARBA00022723"/>
    </source>
</evidence>
<keyword evidence="6" id="KW-0560">Oxidoreductase</keyword>